<feature type="transmembrane region" description="Helical" evidence="17">
    <location>
        <begin position="193"/>
        <end position="215"/>
    </location>
</feature>
<keyword evidence="15 17" id="KW-0472">Membrane</keyword>
<keyword evidence="10 17" id="KW-0249">Electron transport</keyword>
<feature type="transmembrane region" description="Helical" evidence="17">
    <location>
        <begin position="222"/>
        <end position="245"/>
    </location>
</feature>
<dbReference type="AlphaFoldDB" id="D6RS57"/>
<evidence type="ECO:0000256" key="11">
    <source>
        <dbReference type="ARBA" id="ARBA00022989"/>
    </source>
</evidence>
<dbReference type="Pfam" id="PF00361">
    <property type="entry name" value="Proton_antipo_M"/>
    <property type="match status" value="1"/>
</dbReference>
<evidence type="ECO:0000256" key="6">
    <source>
        <dbReference type="ARBA" id="ARBA00022448"/>
    </source>
</evidence>
<keyword evidence="8 17" id="KW-0812">Transmembrane</keyword>
<accession>D6RS57</accession>
<evidence type="ECO:0000256" key="4">
    <source>
        <dbReference type="ARBA" id="ARBA00012944"/>
    </source>
</evidence>
<evidence type="ECO:0000256" key="10">
    <source>
        <dbReference type="ARBA" id="ARBA00022982"/>
    </source>
</evidence>
<evidence type="ECO:0000256" key="2">
    <source>
        <dbReference type="ARBA" id="ARBA00004225"/>
    </source>
</evidence>
<geneLocation type="mitochondrion" evidence="20"/>
<dbReference type="NCBIfam" id="TIGR01972">
    <property type="entry name" value="NDH_I_M"/>
    <property type="match status" value="1"/>
</dbReference>
<keyword evidence="13 17" id="KW-0830">Ubiquinone</keyword>
<keyword evidence="11 17" id="KW-1133">Transmembrane helix</keyword>
<dbReference type="GeneID" id="9222104"/>
<feature type="transmembrane region" description="Helical" evidence="17">
    <location>
        <begin position="308"/>
        <end position="333"/>
    </location>
</feature>
<dbReference type="GO" id="GO:0042773">
    <property type="term" value="P:ATP synthesis coupled electron transport"/>
    <property type="evidence" value="ECO:0007669"/>
    <property type="project" value="InterPro"/>
</dbReference>
<evidence type="ECO:0000256" key="16">
    <source>
        <dbReference type="ARBA" id="ARBA00049551"/>
    </source>
</evidence>
<dbReference type="GO" id="GO:0031966">
    <property type="term" value="C:mitochondrial membrane"/>
    <property type="evidence" value="ECO:0007669"/>
    <property type="project" value="UniProtKB-SubCell"/>
</dbReference>
<dbReference type="EC" id="7.1.1.2" evidence="4 17"/>
<evidence type="ECO:0000256" key="1">
    <source>
        <dbReference type="ARBA" id="ARBA00003257"/>
    </source>
</evidence>
<feature type="transmembrane region" description="Helical" evidence="17">
    <location>
        <begin position="283"/>
        <end position="302"/>
    </location>
</feature>
<keyword evidence="12 17" id="KW-0520">NAD</keyword>
<proteinExistence type="inferred from homology"/>
<evidence type="ECO:0000256" key="15">
    <source>
        <dbReference type="ARBA" id="ARBA00023136"/>
    </source>
</evidence>
<dbReference type="InterPro" id="IPR003918">
    <property type="entry name" value="NADH_UbQ_OxRdtase"/>
</dbReference>
<dbReference type="GO" id="GO:0048039">
    <property type="term" value="F:ubiquinone binding"/>
    <property type="evidence" value="ECO:0007669"/>
    <property type="project" value="TreeGrafter"/>
</dbReference>
<feature type="transmembrane region" description="Helical" evidence="17">
    <location>
        <begin position="62"/>
        <end position="83"/>
    </location>
</feature>
<gene>
    <name evidence="20" type="primary">ND4</name>
</gene>
<dbReference type="GO" id="GO:0003954">
    <property type="term" value="F:NADH dehydrogenase activity"/>
    <property type="evidence" value="ECO:0007669"/>
    <property type="project" value="TreeGrafter"/>
</dbReference>
<evidence type="ECO:0000259" key="19">
    <source>
        <dbReference type="Pfam" id="PF01059"/>
    </source>
</evidence>
<keyword evidence="14 17" id="KW-0496">Mitochondrion</keyword>
<evidence type="ECO:0000256" key="5">
    <source>
        <dbReference type="ARBA" id="ARBA00021006"/>
    </source>
</evidence>
<comment type="catalytic activity">
    <reaction evidence="16 17">
        <text>a ubiquinone + NADH + 5 H(+)(in) = a ubiquinol + NAD(+) + 4 H(+)(out)</text>
        <dbReference type="Rhea" id="RHEA:29091"/>
        <dbReference type="Rhea" id="RHEA-COMP:9565"/>
        <dbReference type="Rhea" id="RHEA-COMP:9566"/>
        <dbReference type="ChEBI" id="CHEBI:15378"/>
        <dbReference type="ChEBI" id="CHEBI:16389"/>
        <dbReference type="ChEBI" id="CHEBI:17976"/>
        <dbReference type="ChEBI" id="CHEBI:57540"/>
        <dbReference type="ChEBI" id="CHEBI:57945"/>
        <dbReference type="EC" id="7.1.1.2"/>
    </reaction>
</comment>
<comment type="function">
    <text evidence="17">Core subunit of the mitochondrial membrane respiratory chain NADH dehydrogenase (Complex I) which catalyzes electron transfer from NADH through the respiratory chain, using ubiquinone as an electron acceptor. Essential for the catalytic activity and assembly of complex I.</text>
</comment>
<feature type="transmembrane region" description="Helical" evidence="17">
    <location>
        <begin position="119"/>
        <end position="138"/>
    </location>
</feature>
<evidence type="ECO:0000313" key="20">
    <source>
        <dbReference type="EMBL" id="BAJ08147.1"/>
    </source>
</evidence>
<dbReference type="GO" id="GO:0015990">
    <property type="term" value="P:electron transport coupled proton transport"/>
    <property type="evidence" value="ECO:0007669"/>
    <property type="project" value="TreeGrafter"/>
</dbReference>
<feature type="transmembrane region" description="Helical" evidence="17">
    <location>
        <begin position="21"/>
        <end position="42"/>
    </location>
</feature>
<evidence type="ECO:0000256" key="3">
    <source>
        <dbReference type="ARBA" id="ARBA00009025"/>
    </source>
</evidence>
<name>D6RS57_9SAUR</name>
<dbReference type="PANTHER" id="PTHR43507:SF20">
    <property type="entry name" value="NADH-UBIQUINONE OXIDOREDUCTASE CHAIN 4"/>
    <property type="match status" value="1"/>
</dbReference>
<protein>
    <recommendedName>
        <fullName evidence="5 17">NADH-ubiquinone oxidoreductase chain 4</fullName>
        <ecNumber evidence="4 17">7.1.1.2</ecNumber>
    </recommendedName>
</protein>
<evidence type="ECO:0000256" key="8">
    <source>
        <dbReference type="ARBA" id="ARBA00022692"/>
    </source>
</evidence>
<dbReference type="EMBL" id="AB476400">
    <property type="protein sequence ID" value="BAJ08147.1"/>
    <property type="molecule type" value="Genomic_DNA"/>
</dbReference>
<evidence type="ECO:0000256" key="17">
    <source>
        <dbReference type="RuleBase" id="RU003297"/>
    </source>
</evidence>
<dbReference type="CTD" id="4538"/>
<dbReference type="PRINTS" id="PR01437">
    <property type="entry name" value="NUOXDRDTASE4"/>
</dbReference>
<evidence type="ECO:0000256" key="14">
    <source>
        <dbReference type="ARBA" id="ARBA00023128"/>
    </source>
</evidence>
<keyword evidence="6 17" id="KW-0813">Transport</keyword>
<dbReference type="InterPro" id="IPR001750">
    <property type="entry name" value="ND/Mrp_TM"/>
</dbReference>
<dbReference type="Pfam" id="PF01059">
    <property type="entry name" value="Oxidored_q5_N"/>
    <property type="match status" value="1"/>
</dbReference>
<feature type="domain" description="NADH:ubiquinone oxidoreductase chain 4 N-terminal" evidence="19">
    <location>
        <begin position="1"/>
        <end position="109"/>
    </location>
</feature>
<organism evidence="20">
    <name type="scientific">Leiolepis guttata</name>
    <name type="common">spotted butterfly lizard</name>
    <dbReference type="NCBI Taxonomy" id="181671"/>
    <lineage>
        <taxon>Eukaryota</taxon>
        <taxon>Metazoa</taxon>
        <taxon>Chordata</taxon>
        <taxon>Craniata</taxon>
        <taxon>Vertebrata</taxon>
        <taxon>Euteleostomi</taxon>
        <taxon>Lepidosauria</taxon>
        <taxon>Squamata</taxon>
        <taxon>Bifurcata</taxon>
        <taxon>Unidentata</taxon>
        <taxon>Episquamata</taxon>
        <taxon>Toxicofera</taxon>
        <taxon>Iguania</taxon>
        <taxon>Acrodonta</taxon>
        <taxon>Agamidae</taxon>
        <taxon>Leiolepinae</taxon>
        <taxon>Leiolepis</taxon>
    </lineage>
</organism>
<evidence type="ECO:0000256" key="13">
    <source>
        <dbReference type="ARBA" id="ARBA00023075"/>
    </source>
</evidence>
<feature type="transmembrane region" description="Helical" evidence="17">
    <location>
        <begin position="95"/>
        <end position="113"/>
    </location>
</feature>
<comment type="subcellular location">
    <subcellularLocation>
        <location evidence="2 17">Mitochondrion membrane</location>
        <topology evidence="2 17">Multi-pass membrane protein</topology>
    </subcellularLocation>
</comment>
<feature type="transmembrane region" description="Helical" evidence="17">
    <location>
        <begin position="432"/>
        <end position="452"/>
    </location>
</feature>
<feature type="transmembrane region" description="Helical" evidence="17">
    <location>
        <begin position="257"/>
        <end position="276"/>
    </location>
</feature>
<dbReference type="InterPro" id="IPR000260">
    <property type="entry name" value="NADH4_N"/>
</dbReference>
<dbReference type="GO" id="GO:0008137">
    <property type="term" value="F:NADH dehydrogenase (ubiquinone) activity"/>
    <property type="evidence" value="ECO:0007669"/>
    <property type="project" value="UniProtKB-UniRule"/>
</dbReference>
<evidence type="ECO:0000256" key="7">
    <source>
        <dbReference type="ARBA" id="ARBA00022660"/>
    </source>
</evidence>
<comment type="function">
    <text evidence="1">Core subunit of the mitochondrial membrane respiratory chain NADH dehydrogenase (Complex I) that is believed to belong to the minimal assembly required for catalysis. Complex I functions in the transfer of electrons from NADH to the respiratory chain. The immediate electron acceptor for the enzyme is believed to be ubiquinone.</text>
</comment>
<evidence type="ECO:0000256" key="12">
    <source>
        <dbReference type="ARBA" id="ARBA00023027"/>
    </source>
</evidence>
<dbReference type="PANTHER" id="PTHR43507">
    <property type="entry name" value="NADH-UBIQUINONE OXIDOREDUCTASE CHAIN 4"/>
    <property type="match status" value="1"/>
</dbReference>
<comment type="similarity">
    <text evidence="3 17">Belongs to the complex I subunit 4 family.</text>
</comment>
<reference evidence="20" key="1">
    <citation type="journal article" date="2010" name="BMC Evol. Biol.">
        <title>Mitochondrial genomes of acrodont lizards: timing of gene rearrangements and phylogenetic and biogeographic implications.</title>
        <authorList>
            <person name="Okajima Y."/>
            <person name="Kumazawa Y."/>
        </authorList>
    </citation>
    <scope>NUCLEOTIDE SEQUENCE</scope>
</reference>
<evidence type="ECO:0000256" key="9">
    <source>
        <dbReference type="ARBA" id="ARBA00022967"/>
    </source>
</evidence>
<keyword evidence="7 17" id="KW-0679">Respiratory chain</keyword>
<sequence length="456" mass="50842">MLKILIPTMMLIPSALLLNNKTLLIMLTLYSMILATMSLQWLNNPMLLNSLFSNEYFATDPISSPLLILSYWLLPMMIMASQNHLKNEPANQKRLFMLNLALLQSSLAISLLATNLTLFYISFGTTLIPTLILITRWGSQAERLTAGMYFMFYTLVGSFPLLISLLYMTNQMGHSNIMLTLINTELTNVTTNIMWMACVLAFMVKMPLYGLHLWLPKAHVEAPIAGSMVLAALLLKLGGYGMIRISTMMTPSTNKMHYPLITLALWGLVMTGLICLRQTDLKALIAYSSVGHMGLVAAASLIQTPWGIAGMMILMIAHGLTSSMLFCLANMLYERTNTRTLIMMRGLQIITPAMTFYWLAASLSNMALPPTINLIGELLIITSLFNWNPTTIILTGTGTVITAIYSLYMFAASQQGKLPKDMMTAPPHTREYLLLTMHLLPMVLLMMNPQLISGWT</sequence>
<feature type="transmembrane region" description="Helical" evidence="17">
    <location>
        <begin position="392"/>
        <end position="411"/>
    </location>
</feature>
<feature type="transmembrane region" description="Helical" evidence="17">
    <location>
        <begin position="150"/>
        <end position="169"/>
    </location>
</feature>
<feature type="domain" description="NADH:quinone oxidoreductase/Mrp antiporter transmembrane" evidence="18">
    <location>
        <begin position="113"/>
        <end position="402"/>
    </location>
</feature>
<keyword evidence="9" id="KW-1278">Translocase</keyword>
<dbReference type="RefSeq" id="YP_003667969.1">
    <property type="nucleotide sequence ID" value="NC_014179.1"/>
</dbReference>
<evidence type="ECO:0000259" key="18">
    <source>
        <dbReference type="Pfam" id="PF00361"/>
    </source>
</evidence>
<dbReference type="InterPro" id="IPR010227">
    <property type="entry name" value="NADH_Q_OxRdtase_chainM/4"/>
</dbReference>